<keyword evidence="6" id="KW-1185">Reference proteome</keyword>
<protein>
    <recommendedName>
        <fullName evidence="4">TsaA-like domain-containing protein</fullName>
    </recommendedName>
</protein>
<dbReference type="Proteomes" id="UP000002729">
    <property type="component" value="Unassembled WGS sequence"/>
</dbReference>
<dbReference type="EMBL" id="GL833139">
    <property type="protein sequence ID" value="EGB05783.1"/>
    <property type="molecule type" value="Genomic_DNA"/>
</dbReference>
<evidence type="ECO:0000256" key="1">
    <source>
        <dbReference type="ARBA" id="ARBA00022691"/>
    </source>
</evidence>
<evidence type="ECO:0000256" key="2">
    <source>
        <dbReference type="ARBA" id="ARBA00033753"/>
    </source>
</evidence>
<dbReference type="InterPro" id="IPR040372">
    <property type="entry name" value="YaeB-like"/>
</dbReference>
<dbReference type="KEGG" id="aaf:AURANDRAFT_15995"/>
<dbReference type="Gene3D" id="2.40.30.70">
    <property type="entry name" value="YaeB-like"/>
    <property type="match status" value="1"/>
</dbReference>
<organism evidence="6">
    <name type="scientific">Aureococcus anophagefferens</name>
    <name type="common">Harmful bloom alga</name>
    <dbReference type="NCBI Taxonomy" id="44056"/>
    <lineage>
        <taxon>Eukaryota</taxon>
        <taxon>Sar</taxon>
        <taxon>Stramenopiles</taxon>
        <taxon>Ochrophyta</taxon>
        <taxon>Pelagophyceae</taxon>
        <taxon>Pelagomonadales</taxon>
        <taxon>Pelagomonadaceae</taxon>
        <taxon>Aureococcus</taxon>
    </lineage>
</organism>
<proteinExistence type="inferred from homology"/>
<dbReference type="InterPro" id="IPR036414">
    <property type="entry name" value="YaeB_N_sf"/>
</dbReference>
<feature type="non-terminal residue" evidence="5">
    <location>
        <position position="154"/>
    </location>
</feature>
<dbReference type="PANTHER" id="PTHR12818:SF0">
    <property type="entry name" value="TRNA (ADENINE(37)-N6)-METHYLTRANSFERASE"/>
    <property type="match status" value="1"/>
</dbReference>
<sequence length="154" mass="16316">PIGVVRSPYTERFGTPRQPTVRSQTAGGGGLVGTIELRPDLAGTLGGLAGFDYCWVVAHMHMNTGWSRKITPPRGPRDAKHGVFATRAPHRPSQLALSALKVLAVDEAALTVTVQGLDLLDGTPILDIKPYVPYCDSFPDARAGWVDDLDGAGG</sequence>
<evidence type="ECO:0000259" key="4">
    <source>
        <dbReference type="PROSITE" id="PS51668"/>
    </source>
</evidence>
<feature type="region of interest" description="Disordered" evidence="3">
    <location>
        <begin position="1"/>
        <end position="27"/>
    </location>
</feature>
<dbReference type="PROSITE" id="PS51668">
    <property type="entry name" value="TSAA_2"/>
    <property type="match status" value="1"/>
</dbReference>
<keyword evidence="1" id="KW-0949">S-adenosyl-L-methionine</keyword>
<dbReference type="CDD" id="cd09281">
    <property type="entry name" value="UPF0066"/>
    <property type="match status" value="1"/>
</dbReference>
<evidence type="ECO:0000256" key="3">
    <source>
        <dbReference type="SAM" id="MobiDB-lite"/>
    </source>
</evidence>
<dbReference type="eggNOG" id="KOG2942">
    <property type="taxonomic scope" value="Eukaryota"/>
</dbReference>
<dbReference type="GeneID" id="20218578"/>
<dbReference type="AlphaFoldDB" id="F0YGJ9"/>
<comment type="similarity">
    <text evidence="2">Belongs to the tRNA methyltransferase O family.</text>
</comment>
<dbReference type="NCBIfam" id="TIGR00104">
    <property type="entry name" value="tRNA_TsaA"/>
    <property type="match status" value="1"/>
</dbReference>
<name>F0YGJ9_AURAN</name>
<dbReference type="SUPFAM" id="SSF118196">
    <property type="entry name" value="YaeB-like"/>
    <property type="match status" value="1"/>
</dbReference>
<reference evidence="5 6" key="1">
    <citation type="journal article" date="2011" name="Proc. Natl. Acad. Sci. U.S.A.">
        <title>Niche of harmful alga Aureococcus anophagefferens revealed through ecogenomics.</title>
        <authorList>
            <person name="Gobler C.J."/>
            <person name="Berry D.L."/>
            <person name="Dyhrman S.T."/>
            <person name="Wilhelm S.W."/>
            <person name="Salamov A."/>
            <person name="Lobanov A.V."/>
            <person name="Zhang Y."/>
            <person name="Collier J.L."/>
            <person name="Wurch L.L."/>
            <person name="Kustka A.B."/>
            <person name="Dill B.D."/>
            <person name="Shah M."/>
            <person name="VerBerkmoes N.C."/>
            <person name="Kuo A."/>
            <person name="Terry A."/>
            <person name="Pangilinan J."/>
            <person name="Lindquist E.A."/>
            <person name="Lucas S."/>
            <person name="Paulsen I.T."/>
            <person name="Hattenrath-Lehmann T.K."/>
            <person name="Talmage S.C."/>
            <person name="Walker E.A."/>
            <person name="Koch F."/>
            <person name="Burson A.M."/>
            <person name="Marcoval M.A."/>
            <person name="Tang Y.Z."/>
            <person name="Lecleir G.R."/>
            <person name="Coyne K.J."/>
            <person name="Berg G.M."/>
            <person name="Bertrand E.M."/>
            <person name="Saito M.A."/>
            <person name="Gladyshev V.N."/>
            <person name="Grigoriev I.V."/>
        </authorList>
    </citation>
    <scope>NUCLEOTIDE SEQUENCE [LARGE SCALE GENOMIC DNA]</scope>
    <source>
        <strain evidence="6">CCMP 1984</strain>
    </source>
</reference>
<dbReference type="OMA" id="VQKPRHA"/>
<dbReference type="InterPro" id="IPR036413">
    <property type="entry name" value="YaeB-like_sf"/>
</dbReference>
<dbReference type="InterPro" id="IPR023370">
    <property type="entry name" value="TrmO-like_N"/>
</dbReference>
<dbReference type="InParanoid" id="F0YGJ9"/>
<dbReference type="PANTHER" id="PTHR12818">
    <property type="entry name" value="TRNA (ADENINE(37)-N6)-METHYLTRANSFERASE"/>
    <property type="match status" value="1"/>
</dbReference>
<evidence type="ECO:0000313" key="6">
    <source>
        <dbReference type="Proteomes" id="UP000002729"/>
    </source>
</evidence>
<feature type="non-terminal residue" evidence="5">
    <location>
        <position position="1"/>
    </location>
</feature>
<feature type="domain" description="TsaA-like" evidence="4">
    <location>
        <begin position="1"/>
        <end position="140"/>
    </location>
</feature>
<dbReference type="RefSeq" id="XP_009039621.1">
    <property type="nucleotide sequence ID" value="XM_009041373.1"/>
</dbReference>
<accession>F0YGJ9</accession>
<gene>
    <name evidence="5" type="ORF">AURANDRAFT_15995</name>
</gene>
<evidence type="ECO:0000313" key="5">
    <source>
        <dbReference type="EMBL" id="EGB05783.1"/>
    </source>
</evidence>
<dbReference type="OrthoDB" id="4882at2759"/>
<dbReference type="Pfam" id="PF01980">
    <property type="entry name" value="TrmO_N"/>
    <property type="match status" value="1"/>
</dbReference>